<proteinExistence type="predicted"/>
<reference evidence="3" key="1">
    <citation type="submission" date="2017-12" db="EMBL/GenBank/DDBJ databases">
        <title>The genome sequence of Pantoea sp. 596.</title>
        <authorList>
            <person name="Gao J."/>
            <person name="Mao X."/>
            <person name="Sun J."/>
        </authorList>
    </citation>
    <scope>NUCLEOTIDE SEQUENCE [LARGE SCALE GENOMIC DNA]</scope>
    <source>
        <strain evidence="3">596</strain>
    </source>
</reference>
<feature type="domain" description="ASCH" evidence="1">
    <location>
        <begin position="5"/>
        <end position="88"/>
    </location>
</feature>
<keyword evidence="3" id="KW-1185">Reference proteome</keyword>
<dbReference type="Pfam" id="PF04266">
    <property type="entry name" value="ASCH"/>
    <property type="match status" value="1"/>
</dbReference>
<sequence length="105" mass="11898">MQSLKIVSRLLPEVRSGLKTHTIRWREKKIVPGPMLYVNASDVSDKILVLVTKVEKMPLSAVAFYLGRQNEWTDDGLLLGMREHYPEIELDSVVDIIHHITSGSS</sequence>
<dbReference type="Proteomes" id="UP000234296">
    <property type="component" value="Unassembled WGS sequence"/>
</dbReference>
<dbReference type="RefSeq" id="WP_101761855.1">
    <property type="nucleotide sequence ID" value="NZ_PJRT01000007.1"/>
</dbReference>
<evidence type="ECO:0000313" key="3">
    <source>
        <dbReference type="Proteomes" id="UP000234296"/>
    </source>
</evidence>
<dbReference type="InterPro" id="IPR015947">
    <property type="entry name" value="PUA-like_sf"/>
</dbReference>
<organism evidence="2 3">
    <name type="scientific">Pantoea endophytica</name>
    <dbReference type="NCBI Taxonomy" id="92488"/>
    <lineage>
        <taxon>Bacteria</taxon>
        <taxon>Pseudomonadati</taxon>
        <taxon>Pseudomonadota</taxon>
        <taxon>Gammaproteobacteria</taxon>
        <taxon>Enterobacterales</taxon>
        <taxon>Erwiniaceae</taxon>
        <taxon>Pantoea</taxon>
    </lineage>
</organism>
<evidence type="ECO:0000259" key="1">
    <source>
        <dbReference type="Pfam" id="PF04266"/>
    </source>
</evidence>
<name>A0ABX4STC9_9GAMM</name>
<evidence type="ECO:0000313" key="2">
    <source>
        <dbReference type="EMBL" id="PLR25339.1"/>
    </source>
</evidence>
<accession>A0ABX4STC9</accession>
<dbReference type="EMBL" id="PJRT01000007">
    <property type="protein sequence ID" value="PLR25339.1"/>
    <property type="molecule type" value="Genomic_DNA"/>
</dbReference>
<comment type="caution">
    <text evidence="2">The sequence shown here is derived from an EMBL/GenBank/DDBJ whole genome shotgun (WGS) entry which is preliminary data.</text>
</comment>
<dbReference type="InterPro" id="IPR007374">
    <property type="entry name" value="ASCH_domain"/>
</dbReference>
<dbReference type="SUPFAM" id="SSF88697">
    <property type="entry name" value="PUA domain-like"/>
    <property type="match status" value="1"/>
</dbReference>
<protein>
    <recommendedName>
        <fullName evidence="1">ASCH domain-containing protein</fullName>
    </recommendedName>
</protein>
<gene>
    <name evidence="2" type="ORF">PZBJ_07005</name>
</gene>